<dbReference type="Pfam" id="PF01266">
    <property type="entry name" value="DAO"/>
    <property type="match status" value="1"/>
</dbReference>
<dbReference type="Gene3D" id="3.30.9.10">
    <property type="entry name" value="D-Amino Acid Oxidase, subunit A, domain 2"/>
    <property type="match status" value="1"/>
</dbReference>
<comment type="caution">
    <text evidence="7">The sequence shown here is derived from an EMBL/GenBank/DDBJ whole genome shotgun (WGS) entry which is preliminary data.</text>
</comment>
<evidence type="ECO:0000256" key="1">
    <source>
        <dbReference type="ARBA" id="ARBA00004948"/>
    </source>
</evidence>
<gene>
    <name evidence="7" type="primary">thiO</name>
    <name evidence="7" type="ORF">G9H71_05815</name>
</gene>
<proteinExistence type="predicted"/>
<reference evidence="7 8" key="1">
    <citation type="submission" date="2020-03" db="EMBL/GenBank/DDBJ databases">
        <title>Two novel Motilibacter sp.</title>
        <authorList>
            <person name="Liu S."/>
        </authorList>
    </citation>
    <scope>NUCLEOTIDE SEQUENCE [LARGE SCALE GENOMIC DNA]</scope>
    <source>
        <strain evidence="7 8">E257</strain>
    </source>
</reference>
<keyword evidence="2" id="KW-0784">Thiamine biosynthesis</keyword>
<evidence type="ECO:0000256" key="3">
    <source>
        <dbReference type="ARBA" id="ARBA00023002"/>
    </source>
</evidence>
<keyword evidence="3 7" id="KW-0560">Oxidoreductase</keyword>
<dbReference type="Gene3D" id="3.50.50.60">
    <property type="entry name" value="FAD/NAD(P)-binding domain"/>
    <property type="match status" value="1"/>
</dbReference>
<dbReference type="PANTHER" id="PTHR13847:SF289">
    <property type="entry name" value="GLYCINE OXIDASE"/>
    <property type="match status" value="1"/>
</dbReference>
<dbReference type="EMBL" id="JAANNP010000002">
    <property type="protein sequence ID" value="NHC13295.1"/>
    <property type="molecule type" value="Genomic_DNA"/>
</dbReference>
<feature type="domain" description="FAD dependent oxidoreductase" evidence="6">
    <location>
        <begin position="8"/>
        <end position="354"/>
    </location>
</feature>
<evidence type="ECO:0000256" key="5">
    <source>
        <dbReference type="ARBA" id="ARBA00050018"/>
    </source>
</evidence>
<dbReference type="PANTHER" id="PTHR13847">
    <property type="entry name" value="SARCOSINE DEHYDROGENASE-RELATED"/>
    <property type="match status" value="1"/>
</dbReference>
<evidence type="ECO:0000313" key="7">
    <source>
        <dbReference type="EMBL" id="NHC13295.1"/>
    </source>
</evidence>
<evidence type="ECO:0000256" key="2">
    <source>
        <dbReference type="ARBA" id="ARBA00022977"/>
    </source>
</evidence>
<evidence type="ECO:0000259" key="6">
    <source>
        <dbReference type="Pfam" id="PF01266"/>
    </source>
</evidence>
<dbReference type="InterPro" id="IPR012727">
    <property type="entry name" value="Gly_oxidase_ThiO"/>
</dbReference>
<dbReference type="EC" id="1.4.3.19" evidence="5"/>
<dbReference type="GO" id="GO:0043799">
    <property type="term" value="F:glycine oxidase activity"/>
    <property type="evidence" value="ECO:0007669"/>
    <property type="project" value="UniProtKB-EC"/>
</dbReference>
<organism evidence="7 8">
    <name type="scientific">Motilibacter deserti</name>
    <dbReference type="NCBI Taxonomy" id="2714956"/>
    <lineage>
        <taxon>Bacteria</taxon>
        <taxon>Bacillati</taxon>
        <taxon>Actinomycetota</taxon>
        <taxon>Actinomycetes</taxon>
        <taxon>Motilibacterales</taxon>
        <taxon>Motilibacteraceae</taxon>
        <taxon>Motilibacter</taxon>
    </lineage>
</organism>
<evidence type="ECO:0000313" key="8">
    <source>
        <dbReference type="Proteomes" id="UP000800981"/>
    </source>
</evidence>
<dbReference type="InterPro" id="IPR036188">
    <property type="entry name" value="FAD/NAD-bd_sf"/>
</dbReference>
<evidence type="ECO:0000256" key="4">
    <source>
        <dbReference type="ARBA" id="ARBA00049872"/>
    </source>
</evidence>
<dbReference type="InterPro" id="IPR006076">
    <property type="entry name" value="FAD-dep_OxRdtase"/>
</dbReference>
<name>A0ABX0GUG5_9ACTN</name>
<sequence length="384" mass="39815">MPARAPADVVVAGGGLVGLAVAWRAAQHGLRVTVVDDAPGSGASHAAAGMLAPVAEAAYGEESLLELAHASLARYPSFVAEVERASGLSVGLRTAGTLLVGFDEDDLRALFALHDFHRELGLAADRLTASACRRREPALTPRLRGGVLVRDDHSVDPRALSAALLTACRSAGVELLPSRVEGLVVEDGRAMGVRLCDGDLRAPAVVLALGAWSGRLPGLPPGTVPVRPVKGQILRLRGEPLLSGTVRGMVHGRAAYLVPQADGRLVVGATTDELGFDGRVTAGAVHDLLHDAAEIVPGVSELELVETLARWRPGTPDNAPLLGASALPGLVLATGHHRNGVLLAPVTADLVAELLATGQASPLLQRFSPQRFQSIDAQREVTAP</sequence>
<dbReference type="SUPFAM" id="SSF54373">
    <property type="entry name" value="FAD-linked reductases, C-terminal domain"/>
    <property type="match status" value="1"/>
</dbReference>
<comment type="catalytic activity">
    <reaction evidence="4">
        <text>glycine + O2 + H2O = glyoxylate + H2O2 + NH4(+)</text>
        <dbReference type="Rhea" id="RHEA:11532"/>
        <dbReference type="ChEBI" id="CHEBI:15377"/>
        <dbReference type="ChEBI" id="CHEBI:15379"/>
        <dbReference type="ChEBI" id="CHEBI:16240"/>
        <dbReference type="ChEBI" id="CHEBI:28938"/>
        <dbReference type="ChEBI" id="CHEBI:36655"/>
        <dbReference type="ChEBI" id="CHEBI:57305"/>
        <dbReference type="EC" id="1.4.3.19"/>
    </reaction>
</comment>
<dbReference type="NCBIfam" id="TIGR02352">
    <property type="entry name" value="thiamin_ThiO"/>
    <property type="match status" value="1"/>
</dbReference>
<comment type="pathway">
    <text evidence="1">Cofactor biosynthesis; thiamine diphosphate biosynthesis.</text>
</comment>
<dbReference type="Proteomes" id="UP000800981">
    <property type="component" value="Unassembled WGS sequence"/>
</dbReference>
<keyword evidence="8" id="KW-1185">Reference proteome</keyword>
<protein>
    <recommendedName>
        <fullName evidence="5">glycine oxidase</fullName>
        <ecNumber evidence="5">1.4.3.19</ecNumber>
    </recommendedName>
</protein>
<accession>A0ABX0GUG5</accession>
<dbReference type="SUPFAM" id="SSF51905">
    <property type="entry name" value="FAD/NAD(P)-binding domain"/>
    <property type="match status" value="1"/>
</dbReference>